<dbReference type="EMBL" id="QGNW01002656">
    <property type="protein sequence ID" value="RVW13318.1"/>
    <property type="molecule type" value="Genomic_DNA"/>
</dbReference>
<comment type="caution">
    <text evidence="1">The sequence shown here is derived from an EMBL/GenBank/DDBJ whole genome shotgun (WGS) entry which is preliminary data.</text>
</comment>
<name>A0A438BQT5_VITVI</name>
<dbReference type="Proteomes" id="UP000288805">
    <property type="component" value="Unassembled WGS sequence"/>
</dbReference>
<organism evidence="1 2">
    <name type="scientific">Vitis vinifera</name>
    <name type="common">Grape</name>
    <dbReference type="NCBI Taxonomy" id="29760"/>
    <lineage>
        <taxon>Eukaryota</taxon>
        <taxon>Viridiplantae</taxon>
        <taxon>Streptophyta</taxon>
        <taxon>Embryophyta</taxon>
        <taxon>Tracheophyta</taxon>
        <taxon>Spermatophyta</taxon>
        <taxon>Magnoliopsida</taxon>
        <taxon>eudicotyledons</taxon>
        <taxon>Gunneridae</taxon>
        <taxon>Pentapetalae</taxon>
        <taxon>rosids</taxon>
        <taxon>Vitales</taxon>
        <taxon>Vitaceae</taxon>
        <taxon>Viteae</taxon>
        <taxon>Vitis</taxon>
    </lineage>
</organism>
<sequence>MKELKAKRELLDLVKVIVELSERLKSVQEDLKNGRLISAAEAVRDLKRRLEQ</sequence>
<evidence type="ECO:0000313" key="1">
    <source>
        <dbReference type="EMBL" id="RVW13318.1"/>
    </source>
</evidence>
<proteinExistence type="predicted"/>
<protein>
    <submittedName>
        <fullName evidence="1">Uncharacterized protein</fullName>
    </submittedName>
</protein>
<evidence type="ECO:0000313" key="2">
    <source>
        <dbReference type="Proteomes" id="UP000288805"/>
    </source>
</evidence>
<dbReference type="AlphaFoldDB" id="A0A438BQT5"/>
<gene>
    <name evidence="1" type="ORF">CK203_089005</name>
</gene>
<reference evidence="1 2" key="1">
    <citation type="journal article" date="2018" name="PLoS Genet.">
        <title>Population sequencing reveals clonal diversity and ancestral inbreeding in the grapevine cultivar Chardonnay.</title>
        <authorList>
            <person name="Roach M.J."/>
            <person name="Johnson D.L."/>
            <person name="Bohlmann J."/>
            <person name="van Vuuren H.J."/>
            <person name="Jones S.J."/>
            <person name="Pretorius I.S."/>
            <person name="Schmidt S.A."/>
            <person name="Borneman A.R."/>
        </authorList>
    </citation>
    <scope>NUCLEOTIDE SEQUENCE [LARGE SCALE GENOMIC DNA]</scope>
    <source>
        <strain evidence="2">cv. Chardonnay</strain>
        <tissue evidence="1">Leaf</tissue>
    </source>
</reference>
<accession>A0A438BQT5</accession>